<evidence type="ECO:0000256" key="3">
    <source>
        <dbReference type="PROSITE-ProRule" id="PRU00221"/>
    </source>
</evidence>
<proteinExistence type="predicted"/>
<dbReference type="InterPro" id="IPR035897">
    <property type="entry name" value="Toll_tir_struct_dom_sf"/>
</dbReference>
<reference evidence="4 5" key="1">
    <citation type="submission" date="2017-04" db="EMBL/GenBank/DDBJ databases">
        <authorList>
            <person name="Afonso C.L."/>
            <person name="Miller P.J."/>
            <person name="Scott M.A."/>
            <person name="Spackman E."/>
            <person name="Goraichik I."/>
            <person name="Dimitrov K.M."/>
            <person name="Suarez D.L."/>
            <person name="Swayne D.E."/>
        </authorList>
    </citation>
    <scope>NUCLEOTIDE SEQUENCE [LARGE SCALE GENOMIC DNA]</scope>
    <source>
        <strain evidence="4 5">DSM 43828</strain>
    </source>
</reference>
<dbReference type="PANTHER" id="PTHR19879:SF9">
    <property type="entry name" value="TRANSCRIPTION INITIATION FACTOR TFIID SUBUNIT 5"/>
    <property type="match status" value="1"/>
</dbReference>
<protein>
    <submittedName>
        <fullName evidence="4">WD domain-containing protein, G-beta repeat-containing protein</fullName>
    </submittedName>
</protein>
<dbReference type="InterPro" id="IPR001680">
    <property type="entry name" value="WD40_rpt"/>
</dbReference>
<sequence>MWPLLPCRMPGDERRYDAFISYSYQTDGPRLAPAVQRGLQRLTVPWYRRSPRRIFRDHTSVPAGSNLGQSIEEALADSRYFVLMASVAFSPDGRLLASGSGDNSVRLWDVATREQVSDPILGHSRPVRSVKFSPDGRSLASGGEDTMVRMWDVGYTVDVVKSLCDKVKRDLTADEWARYVPDVEYRTVC</sequence>
<dbReference type="PROSITE" id="PS50082">
    <property type="entry name" value="WD_REPEATS_2"/>
    <property type="match status" value="2"/>
</dbReference>
<keyword evidence="1 3" id="KW-0853">WD repeat</keyword>
<keyword evidence="2" id="KW-0677">Repeat</keyword>
<accession>A0A1W2ALE4</accession>
<organism evidence="4 5">
    <name type="scientific">Kibdelosporangium aridum</name>
    <dbReference type="NCBI Taxonomy" id="2030"/>
    <lineage>
        <taxon>Bacteria</taxon>
        <taxon>Bacillati</taxon>
        <taxon>Actinomycetota</taxon>
        <taxon>Actinomycetes</taxon>
        <taxon>Pseudonocardiales</taxon>
        <taxon>Pseudonocardiaceae</taxon>
        <taxon>Kibdelosporangium</taxon>
    </lineage>
</organism>
<dbReference type="SUPFAM" id="SSF50978">
    <property type="entry name" value="WD40 repeat-like"/>
    <property type="match status" value="1"/>
</dbReference>
<dbReference type="SUPFAM" id="SSF52200">
    <property type="entry name" value="Toll/Interleukin receptor TIR domain"/>
    <property type="match status" value="1"/>
</dbReference>
<dbReference type="Gene3D" id="3.40.50.10140">
    <property type="entry name" value="Toll/interleukin-1 receptor homology (TIR) domain"/>
    <property type="match status" value="1"/>
</dbReference>
<dbReference type="Proteomes" id="UP000192674">
    <property type="component" value="Unassembled WGS sequence"/>
</dbReference>
<dbReference type="PROSITE" id="PS00678">
    <property type="entry name" value="WD_REPEATS_1"/>
    <property type="match status" value="2"/>
</dbReference>
<gene>
    <name evidence="4" type="ORF">SAMN05661093_00930</name>
</gene>
<dbReference type="Gene3D" id="2.130.10.10">
    <property type="entry name" value="YVTN repeat-like/Quinoprotein amine dehydrogenase"/>
    <property type="match status" value="1"/>
</dbReference>
<dbReference type="InterPro" id="IPR036322">
    <property type="entry name" value="WD40_repeat_dom_sf"/>
</dbReference>
<dbReference type="InterPro" id="IPR020472">
    <property type="entry name" value="WD40_PAC1"/>
</dbReference>
<dbReference type="AlphaFoldDB" id="A0A1W2ALE4"/>
<evidence type="ECO:0000256" key="1">
    <source>
        <dbReference type="ARBA" id="ARBA00022574"/>
    </source>
</evidence>
<dbReference type="PROSITE" id="PS50294">
    <property type="entry name" value="WD_REPEATS_REGION"/>
    <property type="match status" value="2"/>
</dbReference>
<feature type="repeat" description="WD" evidence="3">
    <location>
        <begin position="120"/>
        <end position="153"/>
    </location>
</feature>
<keyword evidence="5" id="KW-1185">Reference proteome</keyword>
<dbReference type="InterPro" id="IPR015943">
    <property type="entry name" value="WD40/YVTN_repeat-like_dom_sf"/>
</dbReference>
<dbReference type="EMBL" id="FWXV01000001">
    <property type="protein sequence ID" value="SMC61516.1"/>
    <property type="molecule type" value="Genomic_DNA"/>
</dbReference>
<evidence type="ECO:0000313" key="4">
    <source>
        <dbReference type="EMBL" id="SMC61516.1"/>
    </source>
</evidence>
<feature type="repeat" description="WD" evidence="3">
    <location>
        <begin position="84"/>
        <end position="118"/>
    </location>
</feature>
<dbReference type="Pfam" id="PF00400">
    <property type="entry name" value="WD40"/>
    <property type="match status" value="2"/>
</dbReference>
<dbReference type="SMART" id="SM00320">
    <property type="entry name" value="WD40"/>
    <property type="match status" value="2"/>
</dbReference>
<dbReference type="PANTHER" id="PTHR19879">
    <property type="entry name" value="TRANSCRIPTION INITIATION FACTOR TFIID"/>
    <property type="match status" value="1"/>
</dbReference>
<name>A0A1W2ALE4_KIBAR</name>
<evidence type="ECO:0000256" key="2">
    <source>
        <dbReference type="ARBA" id="ARBA00022737"/>
    </source>
</evidence>
<dbReference type="OrthoDB" id="192618at2"/>
<dbReference type="InterPro" id="IPR019775">
    <property type="entry name" value="WD40_repeat_CS"/>
</dbReference>
<evidence type="ECO:0000313" key="5">
    <source>
        <dbReference type="Proteomes" id="UP000192674"/>
    </source>
</evidence>
<dbReference type="PRINTS" id="PR00320">
    <property type="entry name" value="GPROTEINBRPT"/>
</dbReference>